<protein>
    <submittedName>
        <fullName evidence="2">Uncharacterized protein</fullName>
    </submittedName>
</protein>
<dbReference type="EMBL" id="AWET01000003">
    <property type="protein sequence ID" value="ERK04318.1"/>
    <property type="molecule type" value="Genomic_DNA"/>
</dbReference>
<evidence type="ECO:0000313" key="2">
    <source>
        <dbReference type="EMBL" id="ERK04318.1"/>
    </source>
</evidence>
<comment type="caution">
    <text evidence="2">The sequence shown here is derived from an EMBL/GenBank/DDBJ whole genome shotgun (WGS) entry which is preliminary data.</text>
</comment>
<dbReference type="Proteomes" id="UP000016600">
    <property type="component" value="Unassembled WGS sequence"/>
</dbReference>
<dbReference type="PATRIC" id="fig|1081904.3.peg.43"/>
<evidence type="ECO:0000313" key="3">
    <source>
        <dbReference type="Proteomes" id="UP000016600"/>
    </source>
</evidence>
<evidence type="ECO:0000256" key="1">
    <source>
        <dbReference type="SAM" id="MobiDB-lite"/>
    </source>
</evidence>
<dbReference type="AlphaFoldDB" id="U2LIN8"/>
<keyword evidence="3" id="KW-1185">Reference proteome</keyword>
<proteinExistence type="predicted"/>
<name>U2LIN8_9BACT</name>
<accession>U2LIN8</accession>
<feature type="region of interest" description="Disordered" evidence="1">
    <location>
        <begin position="40"/>
        <end position="64"/>
    </location>
</feature>
<gene>
    <name evidence="2" type="ORF">HMPREF1218_2042</name>
</gene>
<organism evidence="2 3">
    <name type="scientific">Hoylesella pleuritidis F0068</name>
    <dbReference type="NCBI Taxonomy" id="1081904"/>
    <lineage>
        <taxon>Bacteria</taxon>
        <taxon>Pseudomonadati</taxon>
        <taxon>Bacteroidota</taxon>
        <taxon>Bacteroidia</taxon>
        <taxon>Bacteroidales</taxon>
        <taxon>Prevotellaceae</taxon>
        <taxon>Hoylesella</taxon>
    </lineage>
</organism>
<reference evidence="2 3" key="1">
    <citation type="submission" date="2013-08" db="EMBL/GenBank/DDBJ databases">
        <authorList>
            <person name="Durkin A.S."/>
            <person name="Haft D.R."/>
            <person name="McCorrison J."/>
            <person name="Torralba M."/>
            <person name="Gillis M."/>
            <person name="Haft D.H."/>
            <person name="Methe B."/>
            <person name="Sutton G."/>
            <person name="Nelson K.E."/>
        </authorList>
    </citation>
    <scope>NUCLEOTIDE SEQUENCE [LARGE SCALE GENOMIC DNA]</scope>
    <source>
        <strain evidence="2 3">F0068</strain>
    </source>
</reference>
<sequence>MEHYQFASRVLQLCNEAKVGKLTAVLGPLTACVAAEDRVLNQPRTGADRKRDKSYQSPPKPWIA</sequence>